<dbReference type="AlphaFoldDB" id="A0A6G6J889"/>
<dbReference type="PROSITE" id="PS01124">
    <property type="entry name" value="HTH_ARAC_FAMILY_2"/>
    <property type="match status" value="1"/>
</dbReference>
<keyword evidence="2" id="KW-0804">Transcription</keyword>
<evidence type="ECO:0000313" key="4">
    <source>
        <dbReference type="EMBL" id="QIE91423.1"/>
    </source>
</evidence>
<gene>
    <name evidence="4" type="ORF">G5B91_34350</name>
</gene>
<sequence length="295" mass="32490">MIVINMCGGVTMSGQWQLQASTAPMTIGGGAMRVKPDQVITEDNEPGLKLVLMLGDGAVRYRMPPSQPTQVSGPALHLSLSDQPFTVTHSFHAHTPLRYVAVRMPQSSLMQWFDTQGRPMDRLLDMAGSTPFIHDAKAGPALQALAKQLLLCPLQGALRDLYLSGKALELTANVLATLEVQPPSSTAITLPVRHRDRLHRAHEILMRDISHPPGLDWLASQIGLSVTLLTRGYRQLFGMSIYEFVREQRLQQAYRMLATGECSVSATAGMCGYTDSHFSKAFQRRFGIAPHTLCR</sequence>
<dbReference type="KEGG" id="pnt:G5B91_34350"/>
<protein>
    <submittedName>
        <fullName evidence="4">Helix-turn-helix transcriptional regulator</fullName>
    </submittedName>
</protein>
<organism evidence="4 5">
    <name type="scientific">Pseudomonas nitroreducens</name>
    <dbReference type="NCBI Taxonomy" id="46680"/>
    <lineage>
        <taxon>Bacteria</taxon>
        <taxon>Pseudomonadati</taxon>
        <taxon>Pseudomonadota</taxon>
        <taxon>Gammaproteobacteria</taxon>
        <taxon>Pseudomonadales</taxon>
        <taxon>Pseudomonadaceae</taxon>
        <taxon>Pseudomonas</taxon>
    </lineage>
</organism>
<dbReference type="GO" id="GO:0043565">
    <property type="term" value="F:sequence-specific DNA binding"/>
    <property type="evidence" value="ECO:0007669"/>
    <property type="project" value="InterPro"/>
</dbReference>
<accession>A0A6G6J889</accession>
<proteinExistence type="predicted"/>
<evidence type="ECO:0000256" key="2">
    <source>
        <dbReference type="ARBA" id="ARBA00023163"/>
    </source>
</evidence>
<dbReference type="InterPro" id="IPR009057">
    <property type="entry name" value="Homeodomain-like_sf"/>
</dbReference>
<evidence type="ECO:0000259" key="3">
    <source>
        <dbReference type="PROSITE" id="PS01124"/>
    </source>
</evidence>
<dbReference type="SUPFAM" id="SSF46689">
    <property type="entry name" value="Homeodomain-like"/>
    <property type="match status" value="2"/>
</dbReference>
<dbReference type="SMART" id="SM00342">
    <property type="entry name" value="HTH_ARAC"/>
    <property type="match status" value="1"/>
</dbReference>
<reference evidence="4 5" key="1">
    <citation type="submission" date="2020-02" db="EMBL/GenBank/DDBJ databases">
        <title>Integrative conjugative elements (ICEs) and plasmids drive adaptation of Pseudomonas nitroreducens strain HBP1 to wastewater environment.</title>
        <authorList>
            <person name="Sentchilo V."/>
            <person name="Carraro N."/>
            <person name="Bertelli C."/>
            <person name="van der Meer J.R."/>
        </authorList>
    </citation>
    <scope>NUCLEOTIDE SEQUENCE [LARGE SCALE GENOMIC DNA]</scope>
    <source>
        <strain evidence="4 5">HBP1</strain>
        <plasmid evidence="5">ppnihbp1_1</plasmid>
    </source>
</reference>
<dbReference type="PANTHER" id="PTHR47893:SF1">
    <property type="entry name" value="REGULATORY PROTEIN PCHR"/>
    <property type="match status" value="1"/>
</dbReference>
<dbReference type="Gene3D" id="1.10.10.60">
    <property type="entry name" value="Homeodomain-like"/>
    <property type="match status" value="1"/>
</dbReference>
<keyword evidence="1" id="KW-0805">Transcription regulation</keyword>
<dbReference type="Proteomes" id="UP000501063">
    <property type="component" value="Plasmid pPniHBP1_1"/>
</dbReference>
<evidence type="ECO:0000313" key="5">
    <source>
        <dbReference type="Proteomes" id="UP000501063"/>
    </source>
</evidence>
<dbReference type="PANTHER" id="PTHR47893">
    <property type="entry name" value="REGULATORY PROTEIN PCHR"/>
    <property type="match status" value="1"/>
</dbReference>
<dbReference type="EMBL" id="CP049142">
    <property type="protein sequence ID" value="QIE91423.1"/>
    <property type="molecule type" value="Genomic_DNA"/>
</dbReference>
<keyword evidence="4" id="KW-0614">Plasmid</keyword>
<dbReference type="InterPro" id="IPR053142">
    <property type="entry name" value="PchR_regulatory_protein"/>
</dbReference>
<evidence type="ECO:0000256" key="1">
    <source>
        <dbReference type="ARBA" id="ARBA00023015"/>
    </source>
</evidence>
<dbReference type="InterPro" id="IPR018060">
    <property type="entry name" value="HTH_AraC"/>
</dbReference>
<dbReference type="Pfam" id="PF12833">
    <property type="entry name" value="HTH_18"/>
    <property type="match status" value="1"/>
</dbReference>
<geneLocation type="plasmid" evidence="5">
    <name>ppnihbp1_1</name>
</geneLocation>
<feature type="domain" description="HTH araC/xylS-type" evidence="3">
    <location>
        <begin position="199"/>
        <end position="295"/>
    </location>
</feature>
<dbReference type="RefSeq" id="WP_081754107.1">
    <property type="nucleotide sequence ID" value="NZ_CP049142.1"/>
</dbReference>
<name>A0A6G6J889_PSENT</name>
<dbReference type="GO" id="GO:0003700">
    <property type="term" value="F:DNA-binding transcription factor activity"/>
    <property type="evidence" value="ECO:0007669"/>
    <property type="project" value="InterPro"/>
</dbReference>